<reference evidence="2" key="1">
    <citation type="journal article" date="2020" name="Stud. Mycol.">
        <title>101 Dothideomycetes genomes: a test case for predicting lifestyles and emergence of pathogens.</title>
        <authorList>
            <person name="Haridas S."/>
            <person name="Albert R."/>
            <person name="Binder M."/>
            <person name="Bloem J."/>
            <person name="Labutti K."/>
            <person name="Salamov A."/>
            <person name="Andreopoulos B."/>
            <person name="Baker S."/>
            <person name="Barry K."/>
            <person name="Bills G."/>
            <person name="Bluhm B."/>
            <person name="Cannon C."/>
            <person name="Castanera R."/>
            <person name="Culley D."/>
            <person name="Daum C."/>
            <person name="Ezra D."/>
            <person name="Gonzalez J."/>
            <person name="Henrissat B."/>
            <person name="Kuo A."/>
            <person name="Liang C."/>
            <person name="Lipzen A."/>
            <person name="Lutzoni F."/>
            <person name="Magnuson J."/>
            <person name="Mondo S."/>
            <person name="Nolan M."/>
            <person name="Ohm R."/>
            <person name="Pangilinan J."/>
            <person name="Park H.-J."/>
            <person name="Ramirez L."/>
            <person name="Alfaro M."/>
            <person name="Sun H."/>
            <person name="Tritt A."/>
            <person name="Yoshinaga Y."/>
            <person name="Zwiers L.-H."/>
            <person name="Turgeon B."/>
            <person name="Goodwin S."/>
            <person name="Spatafora J."/>
            <person name="Crous P."/>
            <person name="Grigoriev I."/>
        </authorList>
    </citation>
    <scope>NUCLEOTIDE SEQUENCE</scope>
    <source>
        <strain evidence="2">CBS 113389</strain>
    </source>
</reference>
<dbReference type="EMBL" id="MU001633">
    <property type="protein sequence ID" value="KAF2485273.1"/>
    <property type="molecule type" value="Genomic_DNA"/>
</dbReference>
<dbReference type="RefSeq" id="XP_033591842.1">
    <property type="nucleotide sequence ID" value="XM_033738923.1"/>
</dbReference>
<dbReference type="GO" id="GO:0042720">
    <property type="term" value="C:mitochondrial inner membrane peptidase complex"/>
    <property type="evidence" value="ECO:0007669"/>
    <property type="project" value="InterPro"/>
</dbReference>
<name>A0A6A6Q0R0_9PEZI</name>
<keyword evidence="3" id="KW-1185">Reference proteome</keyword>
<dbReference type="InterPro" id="IPR024645">
    <property type="entry name" value="Mitochondr_Som1"/>
</dbReference>
<dbReference type="GeneID" id="54479924"/>
<proteinExistence type="predicted"/>
<evidence type="ECO:0000313" key="3">
    <source>
        <dbReference type="Proteomes" id="UP000799767"/>
    </source>
</evidence>
<evidence type="ECO:0008006" key="4">
    <source>
        <dbReference type="Google" id="ProtNLM"/>
    </source>
</evidence>
<gene>
    <name evidence="2" type="ORF">BDY17DRAFT_99789</name>
</gene>
<evidence type="ECO:0000256" key="1">
    <source>
        <dbReference type="SAM" id="MobiDB-lite"/>
    </source>
</evidence>
<sequence length="104" mass="11646">MPPHIESFPPAQLAKRVQYKTNGKVQKPPVDLKACELKEMIQYFCDLDGPREHPGSKVVCAPYLRMFRKCANGLTVETTRWEGVHDGSWSEVGGAARDSEREGS</sequence>
<dbReference type="AlphaFoldDB" id="A0A6A6Q0R0"/>
<organism evidence="2 3">
    <name type="scientific">Neohortaea acidophila</name>
    <dbReference type="NCBI Taxonomy" id="245834"/>
    <lineage>
        <taxon>Eukaryota</taxon>
        <taxon>Fungi</taxon>
        <taxon>Dikarya</taxon>
        <taxon>Ascomycota</taxon>
        <taxon>Pezizomycotina</taxon>
        <taxon>Dothideomycetes</taxon>
        <taxon>Dothideomycetidae</taxon>
        <taxon>Mycosphaerellales</taxon>
        <taxon>Teratosphaeriaceae</taxon>
        <taxon>Neohortaea</taxon>
    </lineage>
</organism>
<protein>
    <recommendedName>
        <fullName evidence="4">Mitochondrial export protein Som1</fullName>
    </recommendedName>
</protein>
<accession>A0A6A6Q0R0</accession>
<feature type="region of interest" description="Disordered" evidence="1">
    <location>
        <begin position="85"/>
        <end position="104"/>
    </location>
</feature>
<dbReference type="Pfam" id="PF11093">
    <property type="entry name" value="Mitochondr_Som1"/>
    <property type="match status" value="1"/>
</dbReference>
<evidence type="ECO:0000313" key="2">
    <source>
        <dbReference type="EMBL" id="KAF2485273.1"/>
    </source>
</evidence>
<dbReference type="Proteomes" id="UP000799767">
    <property type="component" value="Unassembled WGS sequence"/>
</dbReference>
<dbReference type="OrthoDB" id="3983163at2759"/>